<dbReference type="EMBL" id="ML121533">
    <property type="protein sequence ID" value="RPB26871.1"/>
    <property type="molecule type" value="Genomic_DNA"/>
</dbReference>
<evidence type="ECO:0000259" key="1">
    <source>
        <dbReference type="SMART" id="SM00974"/>
    </source>
</evidence>
<sequence>MVSRILNIYKALATTFTNGYRGGVWRISPIIPKNDTASEYPKKPKTPARILPRSLVRHTEYGLNRLHRRDDMRRGRNHEHQIVVMASKTDYSLATQGMAKPPVPVDQLGIVPRWKKETLLGAEVFVKADTLEMALYKKIYEAVPGPPAIPRYLPPHLTPEATSAITTHLRDFNPKEYLYICRSSAGTSDGKSWYKIGRSTDVAQRMKKHKSCNLELVLVIQVHNSAKVEKLIHTELKDNTEVFHGLKMCPFCGTGHREMFSVPTGQGVELLLKVVNRWVSWDEWVHRIAQQHVVKRIREKSKKAQ</sequence>
<evidence type="ECO:0000313" key="3">
    <source>
        <dbReference type="Proteomes" id="UP000267821"/>
    </source>
</evidence>
<keyword evidence="3" id="KW-1185">Reference proteome</keyword>
<dbReference type="InterPro" id="IPR053006">
    <property type="entry name" value="Meiosis_regulatory"/>
</dbReference>
<dbReference type="InterPro" id="IPR018306">
    <property type="entry name" value="Phage_T5_Orf172_DNA-bd"/>
</dbReference>
<protein>
    <recommendedName>
        <fullName evidence="1">Bacteriophage T5 Orf172 DNA-binding domain-containing protein</fullName>
    </recommendedName>
</protein>
<dbReference type="SMART" id="SM00974">
    <property type="entry name" value="T5orf172"/>
    <property type="match status" value="1"/>
</dbReference>
<accession>A0A3N4M1Q8</accession>
<dbReference type="PANTHER" id="PTHR28094">
    <property type="entry name" value="MEIOTICALLY UP-REGULATED GENE 113 PROTEIN"/>
    <property type="match status" value="1"/>
</dbReference>
<dbReference type="Pfam" id="PF10544">
    <property type="entry name" value="T5orf172"/>
    <property type="match status" value="1"/>
</dbReference>
<gene>
    <name evidence="2" type="ORF">L211DRAFT_847019</name>
</gene>
<dbReference type="OrthoDB" id="2417614at2759"/>
<dbReference type="AlphaFoldDB" id="A0A3N4M1Q8"/>
<dbReference type="InParanoid" id="A0A3N4M1Q8"/>
<name>A0A3N4M1Q8_9PEZI</name>
<dbReference type="Proteomes" id="UP000267821">
    <property type="component" value="Unassembled WGS sequence"/>
</dbReference>
<evidence type="ECO:0000313" key="2">
    <source>
        <dbReference type="EMBL" id="RPB26871.1"/>
    </source>
</evidence>
<proteinExistence type="predicted"/>
<dbReference type="PANTHER" id="PTHR28094:SF1">
    <property type="entry name" value="MEIOTICALLY UP-REGULATED GENE 113 PROTEIN"/>
    <property type="match status" value="1"/>
</dbReference>
<organism evidence="2 3">
    <name type="scientific">Terfezia boudieri ATCC MYA-4762</name>
    <dbReference type="NCBI Taxonomy" id="1051890"/>
    <lineage>
        <taxon>Eukaryota</taxon>
        <taxon>Fungi</taxon>
        <taxon>Dikarya</taxon>
        <taxon>Ascomycota</taxon>
        <taxon>Pezizomycotina</taxon>
        <taxon>Pezizomycetes</taxon>
        <taxon>Pezizales</taxon>
        <taxon>Pezizaceae</taxon>
        <taxon>Terfezia</taxon>
    </lineage>
</organism>
<feature type="domain" description="Bacteriophage T5 Orf172 DNA-binding" evidence="1">
    <location>
        <begin position="188"/>
        <end position="278"/>
    </location>
</feature>
<reference evidence="2 3" key="1">
    <citation type="journal article" date="2018" name="Nat. Ecol. Evol.">
        <title>Pezizomycetes genomes reveal the molecular basis of ectomycorrhizal truffle lifestyle.</title>
        <authorList>
            <person name="Murat C."/>
            <person name="Payen T."/>
            <person name="Noel B."/>
            <person name="Kuo A."/>
            <person name="Morin E."/>
            <person name="Chen J."/>
            <person name="Kohler A."/>
            <person name="Krizsan K."/>
            <person name="Balestrini R."/>
            <person name="Da Silva C."/>
            <person name="Montanini B."/>
            <person name="Hainaut M."/>
            <person name="Levati E."/>
            <person name="Barry K.W."/>
            <person name="Belfiori B."/>
            <person name="Cichocki N."/>
            <person name="Clum A."/>
            <person name="Dockter R.B."/>
            <person name="Fauchery L."/>
            <person name="Guy J."/>
            <person name="Iotti M."/>
            <person name="Le Tacon F."/>
            <person name="Lindquist E.A."/>
            <person name="Lipzen A."/>
            <person name="Malagnac F."/>
            <person name="Mello A."/>
            <person name="Molinier V."/>
            <person name="Miyauchi S."/>
            <person name="Poulain J."/>
            <person name="Riccioni C."/>
            <person name="Rubini A."/>
            <person name="Sitrit Y."/>
            <person name="Splivallo R."/>
            <person name="Traeger S."/>
            <person name="Wang M."/>
            <person name="Zifcakova L."/>
            <person name="Wipf D."/>
            <person name="Zambonelli A."/>
            <person name="Paolocci F."/>
            <person name="Nowrousian M."/>
            <person name="Ottonello S."/>
            <person name="Baldrian P."/>
            <person name="Spatafora J.W."/>
            <person name="Henrissat B."/>
            <person name="Nagy L.G."/>
            <person name="Aury J.M."/>
            <person name="Wincker P."/>
            <person name="Grigoriev I.V."/>
            <person name="Bonfante P."/>
            <person name="Martin F.M."/>
        </authorList>
    </citation>
    <scope>NUCLEOTIDE SEQUENCE [LARGE SCALE GENOMIC DNA]</scope>
    <source>
        <strain evidence="2 3">ATCC MYA-4762</strain>
    </source>
</reference>